<dbReference type="PANTHER" id="PTHR46401:SF2">
    <property type="entry name" value="GLYCOSYLTRANSFERASE WBBK-RELATED"/>
    <property type="match status" value="1"/>
</dbReference>
<dbReference type="CDD" id="cd03801">
    <property type="entry name" value="GT4_PimA-like"/>
    <property type="match status" value="1"/>
</dbReference>
<dbReference type="PANTHER" id="PTHR46401">
    <property type="entry name" value="GLYCOSYLTRANSFERASE WBBK-RELATED"/>
    <property type="match status" value="1"/>
</dbReference>
<dbReference type="EMBL" id="CP012672">
    <property type="protein sequence ID" value="AUX36051.1"/>
    <property type="molecule type" value="Genomic_DNA"/>
</dbReference>
<gene>
    <name evidence="5" type="ORF">SOCE836_082570</name>
</gene>
<evidence type="ECO:0000256" key="2">
    <source>
        <dbReference type="SAM" id="MobiDB-lite"/>
    </source>
</evidence>
<reference evidence="5 6" key="1">
    <citation type="submission" date="2015-09" db="EMBL/GenBank/DDBJ databases">
        <title>Sorangium comparison.</title>
        <authorList>
            <person name="Zaburannyi N."/>
            <person name="Bunk B."/>
            <person name="Overmann J."/>
            <person name="Mueller R."/>
        </authorList>
    </citation>
    <scope>NUCLEOTIDE SEQUENCE [LARGE SCALE GENOMIC DNA]</scope>
    <source>
        <strain evidence="5 6">So ce836</strain>
    </source>
</reference>
<evidence type="ECO:0000313" key="5">
    <source>
        <dbReference type="EMBL" id="AUX36051.1"/>
    </source>
</evidence>
<dbReference type="InterPro" id="IPR028098">
    <property type="entry name" value="Glyco_trans_4-like_N"/>
</dbReference>
<dbReference type="InterPro" id="IPR001296">
    <property type="entry name" value="Glyco_trans_1"/>
</dbReference>
<evidence type="ECO:0000313" key="6">
    <source>
        <dbReference type="Proteomes" id="UP000295497"/>
    </source>
</evidence>
<evidence type="ECO:0000259" key="3">
    <source>
        <dbReference type="Pfam" id="PF00534"/>
    </source>
</evidence>
<feature type="region of interest" description="Disordered" evidence="2">
    <location>
        <begin position="369"/>
        <end position="392"/>
    </location>
</feature>
<accession>A0A4P2R0L7</accession>
<evidence type="ECO:0000256" key="1">
    <source>
        <dbReference type="ARBA" id="ARBA00022679"/>
    </source>
</evidence>
<dbReference type="Proteomes" id="UP000295497">
    <property type="component" value="Chromosome"/>
</dbReference>
<dbReference type="Pfam" id="PF13439">
    <property type="entry name" value="Glyco_transf_4"/>
    <property type="match status" value="1"/>
</dbReference>
<feature type="domain" description="Glycosyltransferase subfamily 4-like N-terminal" evidence="4">
    <location>
        <begin position="18"/>
        <end position="193"/>
    </location>
</feature>
<dbReference type="SUPFAM" id="SSF53756">
    <property type="entry name" value="UDP-Glycosyltransferase/glycogen phosphorylase"/>
    <property type="match status" value="1"/>
</dbReference>
<dbReference type="Gene3D" id="3.40.50.2000">
    <property type="entry name" value="Glycogen Phosphorylase B"/>
    <property type="match status" value="3"/>
</dbReference>
<evidence type="ECO:0000259" key="4">
    <source>
        <dbReference type="Pfam" id="PF13439"/>
    </source>
</evidence>
<feature type="domain" description="Glycosyl transferase family 1" evidence="3">
    <location>
        <begin position="253"/>
        <end position="344"/>
    </location>
</feature>
<keyword evidence="1 5" id="KW-0808">Transferase</keyword>
<organism evidence="5 6">
    <name type="scientific">Sorangium cellulosum</name>
    <name type="common">Polyangium cellulosum</name>
    <dbReference type="NCBI Taxonomy" id="56"/>
    <lineage>
        <taxon>Bacteria</taxon>
        <taxon>Pseudomonadati</taxon>
        <taxon>Myxococcota</taxon>
        <taxon>Polyangia</taxon>
        <taxon>Polyangiales</taxon>
        <taxon>Polyangiaceae</taxon>
        <taxon>Sorangium</taxon>
    </lineage>
</organism>
<proteinExistence type="predicted"/>
<name>A0A4P2R0L7_SORCE</name>
<protein>
    <submittedName>
        <fullName evidence="5">Glycosyl transferase family 1</fullName>
    </submittedName>
</protein>
<dbReference type="AlphaFoldDB" id="A0A4P2R0L7"/>
<dbReference type="GO" id="GO:0009103">
    <property type="term" value="P:lipopolysaccharide biosynthetic process"/>
    <property type="evidence" value="ECO:0007669"/>
    <property type="project" value="TreeGrafter"/>
</dbReference>
<sequence>MVDAPHPPGSVLMTADTVGGVFSYAIELAAALAERGVRTSLATMGGPLSAPQREAAGRVPGLAVFESSFRLEWMDDPWDDVARAGDWLLELEERVRPDVVHLNGYAHGALGFRAPKLVVAHSCVLSWWTAVLGGEAPPQYDRYRREVARGLAAASAVVAPTQAMLDALVRHHGALAPSRGARAVVIPNAAAPDRFAPGPKDEVIVAVGRLWDQAKNIAALGEVAPRLPWPIQVAGSDVHPGGGSRPIPSLEHLGVLSPAGVAAALARASIYAHPARYEPFGLSVLEAALSGCALVLGDIPSLREVWRDAALYVDPGDTEALRRSLKALIDDPARRQGMASRARARAFEFSPRRMARSYLHLYGELLRGSSRTRRSPAREAPRAAEAAPVGGE</sequence>
<dbReference type="Pfam" id="PF00534">
    <property type="entry name" value="Glycos_transf_1"/>
    <property type="match status" value="1"/>
</dbReference>
<dbReference type="RefSeq" id="WP_129578951.1">
    <property type="nucleotide sequence ID" value="NZ_CP012672.1"/>
</dbReference>
<dbReference type="GO" id="GO:0016757">
    <property type="term" value="F:glycosyltransferase activity"/>
    <property type="evidence" value="ECO:0007669"/>
    <property type="project" value="InterPro"/>
</dbReference>
<feature type="compositionally biased region" description="Low complexity" evidence="2">
    <location>
        <begin position="383"/>
        <end position="392"/>
    </location>
</feature>